<accession>A0A0A9CDQ9</accession>
<dbReference type="PANTHER" id="PTHR46761">
    <property type="entry name" value="RAN GTPASE-ACTIVATING PROTEIN 1"/>
    <property type="match status" value="1"/>
</dbReference>
<organism evidence="1">
    <name type="scientific">Arundo donax</name>
    <name type="common">Giant reed</name>
    <name type="synonym">Donax arundinaceus</name>
    <dbReference type="NCBI Taxonomy" id="35708"/>
    <lineage>
        <taxon>Eukaryota</taxon>
        <taxon>Viridiplantae</taxon>
        <taxon>Streptophyta</taxon>
        <taxon>Embryophyta</taxon>
        <taxon>Tracheophyta</taxon>
        <taxon>Spermatophyta</taxon>
        <taxon>Magnoliopsida</taxon>
        <taxon>Liliopsida</taxon>
        <taxon>Poales</taxon>
        <taxon>Poaceae</taxon>
        <taxon>PACMAD clade</taxon>
        <taxon>Arundinoideae</taxon>
        <taxon>Arundineae</taxon>
        <taxon>Arundo</taxon>
    </lineage>
</organism>
<dbReference type="SUPFAM" id="SSF52047">
    <property type="entry name" value="RNI-like"/>
    <property type="match status" value="1"/>
</dbReference>
<reference evidence="1" key="2">
    <citation type="journal article" date="2015" name="Data Brief">
        <title>Shoot transcriptome of the giant reed, Arundo donax.</title>
        <authorList>
            <person name="Barrero R.A."/>
            <person name="Guerrero F.D."/>
            <person name="Moolhuijzen P."/>
            <person name="Goolsby J.A."/>
            <person name="Tidwell J."/>
            <person name="Bellgard S.E."/>
            <person name="Bellgard M.I."/>
        </authorList>
    </citation>
    <scope>NUCLEOTIDE SEQUENCE</scope>
    <source>
        <tissue evidence="1">Shoot tissue taken approximately 20 cm above the soil surface</tissue>
    </source>
</reference>
<dbReference type="EMBL" id="GBRH01225312">
    <property type="protein sequence ID" value="JAD72583.1"/>
    <property type="molecule type" value="Transcribed_RNA"/>
</dbReference>
<sequence>MCTRLKILDLRDNLFGAEAGFILGNTLPMLTEITELCLSYLNLEDKGAIAIENTH</sequence>
<dbReference type="AlphaFoldDB" id="A0A0A9CDQ9"/>
<dbReference type="PANTHER" id="PTHR46761:SF2">
    <property type="entry name" value="RAN GTPASE-ACTIVATING PROTEIN 1"/>
    <property type="match status" value="1"/>
</dbReference>
<evidence type="ECO:0000313" key="1">
    <source>
        <dbReference type="EMBL" id="JAD72583.1"/>
    </source>
</evidence>
<dbReference type="GO" id="GO:0005096">
    <property type="term" value="F:GTPase activator activity"/>
    <property type="evidence" value="ECO:0007669"/>
    <property type="project" value="InterPro"/>
</dbReference>
<dbReference type="InterPro" id="IPR045203">
    <property type="entry name" value="RanGAP1/2"/>
</dbReference>
<dbReference type="InterPro" id="IPR032675">
    <property type="entry name" value="LRR_dom_sf"/>
</dbReference>
<proteinExistence type="predicted"/>
<reference evidence="1" key="1">
    <citation type="submission" date="2014-09" db="EMBL/GenBank/DDBJ databases">
        <authorList>
            <person name="Magalhaes I.L.F."/>
            <person name="Oliveira U."/>
            <person name="Santos F.R."/>
            <person name="Vidigal T.H.D.A."/>
            <person name="Brescovit A.D."/>
            <person name="Santos A.J."/>
        </authorList>
    </citation>
    <scope>NUCLEOTIDE SEQUENCE</scope>
    <source>
        <tissue evidence="1">Shoot tissue taken approximately 20 cm above the soil surface</tissue>
    </source>
</reference>
<name>A0A0A9CDQ9_ARUDO</name>
<protein>
    <submittedName>
        <fullName evidence="1">Uncharacterized protein</fullName>
    </submittedName>
</protein>
<dbReference type="Gene3D" id="3.80.10.10">
    <property type="entry name" value="Ribonuclease Inhibitor"/>
    <property type="match status" value="1"/>
</dbReference>